<dbReference type="EMBL" id="VTPC01090894">
    <property type="protein sequence ID" value="KAF2880872.1"/>
    <property type="molecule type" value="Genomic_DNA"/>
</dbReference>
<feature type="transmembrane region" description="Helical" evidence="7">
    <location>
        <begin position="339"/>
        <end position="359"/>
    </location>
</feature>
<dbReference type="PANTHER" id="PTHR10981">
    <property type="entry name" value="BATTENIN"/>
    <property type="match status" value="1"/>
</dbReference>
<evidence type="ECO:0000256" key="3">
    <source>
        <dbReference type="ARBA" id="ARBA00022448"/>
    </source>
</evidence>
<feature type="transmembrane region" description="Helical" evidence="7">
    <location>
        <begin position="159"/>
        <end position="182"/>
    </location>
</feature>
<dbReference type="Pfam" id="PF02487">
    <property type="entry name" value="CLN3"/>
    <property type="match status" value="2"/>
</dbReference>
<dbReference type="GO" id="GO:0005765">
    <property type="term" value="C:lysosomal membrane"/>
    <property type="evidence" value="ECO:0007669"/>
    <property type="project" value="UniProtKB-SubCell"/>
</dbReference>
<evidence type="ECO:0000256" key="4">
    <source>
        <dbReference type="ARBA" id="ARBA00022692"/>
    </source>
</evidence>
<dbReference type="AlphaFoldDB" id="A0A8K0FY07"/>
<dbReference type="Proteomes" id="UP000801492">
    <property type="component" value="Unassembled WGS sequence"/>
</dbReference>
<dbReference type="SUPFAM" id="SSF103473">
    <property type="entry name" value="MFS general substrate transporter"/>
    <property type="match status" value="1"/>
</dbReference>
<dbReference type="InterPro" id="IPR003492">
    <property type="entry name" value="Battenin_disease_Cln3"/>
</dbReference>
<proteinExistence type="inferred from homology"/>
<keyword evidence="10" id="KW-1185">Reference proteome</keyword>
<evidence type="ECO:0000256" key="5">
    <source>
        <dbReference type="ARBA" id="ARBA00022989"/>
    </source>
</evidence>
<dbReference type="FunFam" id="1.20.1250.20:FF:000427">
    <property type="entry name" value="Battenin"/>
    <property type="match status" value="1"/>
</dbReference>
<dbReference type="PANTHER" id="PTHR10981:SF0">
    <property type="entry name" value="BATTENIN"/>
    <property type="match status" value="1"/>
</dbReference>
<dbReference type="InterPro" id="IPR018460">
    <property type="entry name" value="Battenin_disease_Cln3_subgr"/>
</dbReference>
<feature type="transmembrane region" description="Helical" evidence="7">
    <location>
        <begin position="51"/>
        <end position="72"/>
    </location>
</feature>
<keyword evidence="6 7" id="KW-0472">Membrane</keyword>
<gene>
    <name evidence="9" type="ORF">ILUMI_25299</name>
</gene>
<evidence type="ECO:0000256" key="7">
    <source>
        <dbReference type="RuleBase" id="RU361113"/>
    </source>
</evidence>
<organism evidence="9 10">
    <name type="scientific">Ignelater luminosus</name>
    <name type="common">Cucubano</name>
    <name type="synonym">Pyrophorus luminosus</name>
    <dbReference type="NCBI Taxonomy" id="2038154"/>
    <lineage>
        <taxon>Eukaryota</taxon>
        <taxon>Metazoa</taxon>
        <taxon>Ecdysozoa</taxon>
        <taxon>Arthropoda</taxon>
        <taxon>Hexapoda</taxon>
        <taxon>Insecta</taxon>
        <taxon>Pterygota</taxon>
        <taxon>Neoptera</taxon>
        <taxon>Endopterygota</taxon>
        <taxon>Coleoptera</taxon>
        <taxon>Polyphaga</taxon>
        <taxon>Elateriformia</taxon>
        <taxon>Elateroidea</taxon>
        <taxon>Elateridae</taxon>
        <taxon>Agrypninae</taxon>
        <taxon>Pyrophorini</taxon>
        <taxon>Ignelater</taxon>
    </lineage>
</organism>
<name>A0A8K0FY07_IGNLU</name>
<dbReference type="CDD" id="cd06174">
    <property type="entry name" value="MFS"/>
    <property type="match status" value="1"/>
</dbReference>
<protein>
    <recommendedName>
        <fullName evidence="7">Battenin</fullName>
    </recommendedName>
</protein>
<feature type="transmembrane region" description="Helical" evidence="7">
    <location>
        <begin position="219"/>
        <end position="239"/>
    </location>
</feature>
<keyword evidence="4 7" id="KW-0812">Transmembrane</keyword>
<accession>A0A8K0FY07</accession>
<dbReference type="OrthoDB" id="5965864at2759"/>
<dbReference type="GO" id="GO:0007040">
    <property type="term" value="P:lysosome organization"/>
    <property type="evidence" value="ECO:0007669"/>
    <property type="project" value="TreeGrafter"/>
</dbReference>
<feature type="transmembrane region" description="Helical" evidence="7">
    <location>
        <begin position="271"/>
        <end position="292"/>
    </location>
</feature>
<dbReference type="GO" id="GO:0012505">
    <property type="term" value="C:endomembrane system"/>
    <property type="evidence" value="ECO:0007669"/>
    <property type="project" value="UniProtKB-SubCell"/>
</dbReference>
<comment type="similarity">
    <text evidence="2 7">Belongs to the battenin family.</text>
</comment>
<keyword evidence="7" id="KW-0458">Lysosome</keyword>
<dbReference type="Gene3D" id="1.20.1250.20">
    <property type="entry name" value="MFS general substrate transporter like domains"/>
    <property type="match status" value="1"/>
</dbReference>
<keyword evidence="3" id="KW-0813">Transport</keyword>
<evidence type="ECO:0000256" key="2">
    <source>
        <dbReference type="ARBA" id="ARBA00007467"/>
    </source>
</evidence>
<dbReference type="GO" id="GO:0051453">
    <property type="term" value="P:regulation of intracellular pH"/>
    <property type="evidence" value="ECO:0007669"/>
    <property type="project" value="TreeGrafter"/>
</dbReference>
<feature type="transmembrane region" description="Helical" evidence="7">
    <location>
        <begin position="129"/>
        <end position="152"/>
    </location>
</feature>
<feature type="region of interest" description="Disordered" evidence="8">
    <location>
        <begin position="1"/>
        <end position="21"/>
    </location>
</feature>
<evidence type="ECO:0000256" key="8">
    <source>
        <dbReference type="SAM" id="MobiDB-lite"/>
    </source>
</evidence>
<sequence>MESYRMTTISEKPKINSTESSPINTQKISLKQRLCEKINSQQFRQKPWRALIAYWILGICNNYGYVVMLSAANDILHQQEENDGGTQHSEFYNQTDVGNPDRQCNYISTGAILLADILPSLIIKMFSPFLPFFIHVRLALCVVLGSSGYLLVAFSTDQWMSILGVVVTSLCSGLGEVSLLQYSSFYDKDVVSTWSSGTGAAGVAGALSYAALHSLGLRNALLIMLVVPLMMAISFWVILPSPPRFETVPEIKSGSSSIHGPRLTFKKKLSLIPGLLKYMIPLGLVYLFEYFINQGMFELINFEDIFLNKEEQYRWLQVDYQIGVFISRSSVNILHIKRIWLMSVFQLINVVFFTTEVIFYFTPTFWIILAITLWEGLLGGAAYVNTFYKISTEVTEEYRQFSLGTTGLADSIGITLAGVFAILAHNGICNLPKPERLSL</sequence>
<dbReference type="PRINTS" id="PR01315">
    <property type="entry name" value="BATTENIN"/>
</dbReference>
<comment type="caution">
    <text evidence="9">The sequence shown here is derived from an EMBL/GenBank/DDBJ whole genome shotgun (WGS) entry which is preliminary data.</text>
</comment>
<evidence type="ECO:0000256" key="1">
    <source>
        <dbReference type="ARBA" id="ARBA00004127"/>
    </source>
</evidence>
<keyword evidence="5 7" id="KW-1133">Transmembrane helix</keyword>
<feature type="transmembrane region" description="Helical" evidence="7">
    <location>
        <begin position="408"/>
        <end position="428"/>
    </location>
</feature>
<evidence type="ECO:0000313" key="10">
    <source>
        <dbReference type="Proteomes" id="UP000801492"/>
    </source>
</evidence>
<dbReference type="PIRSF" id="PIRSF015974">
    <property type="entry name" value="CLN3_BTN1"/>
    <property type="match status" value="1"/>
</dbReference>
<reference evidence="9" key="1">
    <citation type="submission" date="2019-08" db="EMBL/GenBank/DDBJ databases">
        <title>The genome of the North American firefly Photinus pyralis.</title>
        <authorList>
            <consortium name="Photinus pyralis genome working group"/>
            <person name="Fallon T.R."/>
            <person name="Sander Lower S.E."/>
            <person name="Weng J.-K."/>
        </authorList>
    </citation>
    <scope>NUCLEOTIDE SEQUENCE</scope>
    <source>
        <strain evidence="9">TRF0915ILg1</strain>
        <tissue evidence="9">Whole body</tissue>
    </source>
</reference>
<dbReference type="InterPro" id="IPR036259">
    <property type="entry name" value="MFS_trans_sf"/>
</dbReference>
<comment type="subcellular location">
    <subcellularLocation>
        <location evidence="1">Endomembrane system</location>
        <topology evidence="1">Multi-pass membrane protein</topology>
    </subcellularLocation>
    <subcellularLocation>
        <location evidence="7">Lysosome membrane</location>
        <topology evidence="7">Multi-pass membrane protein</topology>
    </subcellularLocation>
</comment>
<evidence type="ECO:0000256" key="6">
    <source>
        <dbReference type="ARBA" id="ARBA00023136"/>
    </source>
</evidence>
<evidence type="ECO:0000313" key="9">
    <source>
        <dbReference type="EMBL" id="KAF2880872.1"/>
    </source>
</evidence>
<feature type="transmembrane region" description="Helical" evidence="7">
    <location>
        <begin position="194"/>
        <end position="212"/>
    </location>
</feature>
<feature type="transmembrane region" description="Helical" evidence="7">
    <location>
        <begin position="365"/>
        <end position="388"/>
    </location>
</feature>